<feature type="transmembrane region" description="Helical" evidence="8">
    <location>
        <begin position="5"/>
        <end position="22"/>
    </location>
</feature>
<keyword evidence="6 8" id="KW-1133">Transmembrane helix</keyword>
<comment type="caution">
    <text evidence="10">The sequence shown here is derived from an EMBL/GenBank/DDBJ whole genome shotgun (WGS) entry which is preliminary data.</text>
</comment>
<dbReference type="PANTHER" id="PTHR22911">
    <property type="entry name" value="ACYL-MALONYL CONDENSING ENZYME-RELATED"/>
    <property type="match status" value="1"/>
</dbReference>
<evidence type="ECO:0000313" key="10">
    <source>
        <dbReference type="EMBL" id="MBR7798437.1"/>
    </source>
</evidence>
<evidence type="ECO:0000256" key="8">
    <source>
        <dbReference type="SAM" id="Phobius"/>
    </source>
</evidence>
<name>A0A941IDI6_9BURK</name>
<evidence type="ECO:0000256" key="5">
    <source>
        <dbReference type="ARBA" id="ARBA00022692"/>
    </source>
</evidence>
<organism evidence="10 11">
    <name type="scientific">Undibacterium fentianense</name>
    <dbReference type="NCBI Taxonomy" id="2828728"/>
    <lineage>
        <taxon>Bacteria</taxon>
        <taxon>Pseudomonadati</taxon>
        <taxon>Pseudomonadota</taxon>
        <taxon>Betaproteobacteria</taxon>
        <taxon>Burkholderiales</taxon>
        <taxon>Oxalobacteraceae</taxon>
        <taxon>Undibacterium</taxon>
    </lineage>
</organism>
<protein>
    <submittedName>
        <fullName evidence="10">EamA family transporter RarD</fullName>
    </submittedName>
</protein>
<dbReference type="Proteomes" id="UP000678545">
    <property type="component" value="Unassembled WGS sequence"/>
</dbReference>
<evidence type="ECO:0000256" key="1">
    <source>
        <dbReference type="ARBA" id="ARBA00004651"/>
    </source>
</evidence>
<feature type="domain" description="EamA" evidence="9">
    <location>
        <begin position="3"/>
        <end position="138"/>
    </location>
</feature>
<evidence type="ECO:0000256" key="2">
    <source>
        <dbReference type="ARBA" id="ARBA00007362"/>
    </source>
</evidence>
<keyword evidence="3" id="KW-0813">Transport</keyword>
<feature type="transmembrane region" description="Helical" evidence="8">
    <location>
        <begin position="209"/>
        <end position="227"/>
    </location>
</feature>
<keyword evidence="7 8" id="KW-0472">Membrane</keyword>
<dbReference type="AlphaFoldDB" id="A0A941IDI6"/>
<feature type="transmembrane region" description="Helical" evidence="8">
    <location>
        <begin position="99"/>
        <end position="116"/>
    </location>
</feature>
<accession>A0A941IDI6</accession>
<comment type="similarity">
    <text evidence="2">Belongs to the EamA transporter family.</text>
</comment>
<evidence type="ECO:0000256" key="6">
    <source>
        <dbReference type="ARBA" id="ARBA00022989"/>
    </source>
</evidence>
<evidence type="ECO:0000256" key="4">
    <source>
        <dbReference type="ARBA" id="ARBA00022475"/>
    </source>
</evidence>
<dbReference type="InterPro" id="IPR000620">
    <property type="entry name" value="EamA_dom"/>
</dbReference>
<sequence>MRKGLIYAACCYSAWGLFPLYFKALQSIPSLEILLHRMIWAFFFLIGVLALRRQWSWLLDLRHRPRLLADFALSAILLSVNWFLYIWAINHDRIVDASLGYFMTPLVNVLLGYVLLKERLNRIQWIAICLAGTGVLWLGLQTGHPPWIALVLSITFGLYGLLRKTAKLGALEGLSLETMLLFPFAASYLGWMLVQGESVFLQVETRSQLLLLAAGPITAIPLLMFAAAARRIPLATLGLMQYISPSIQLILGIMLFQEQFSLDRFVGFIGIWIGLGLYTLDSLRFRFLERQSE</sequence>
<feature type="transmembrane region" description="Helical" evidence="8">
    <location>
        <begin position="67"/>
        <end position="87"/>
    </location>
</feature>
<evidence type="ECO:0000256" key="3">
    <source>
        <dbReference type="ARBA" id="ARBA00022448"/>
    </source>
</evidence>
<feature type="transmembrane region" description="Helical" evidence="8">
    <location>
        <begin position="262"/>
        <end position="280"/>
    </location>
</feature>
<feature type="transmembrane region" description="Helical" evidence="8">
    <location>
        <begin position="146"/>
        <end position="162"/>
    </location>
</feature>
<evidence type="ECO:0000259" key="9">
    <source>
        <dbReference type="Pfam" id="PF00892"/>
    </source>
</evidence>
<evidence type="ECO:0000313" key="11">
    <source>
        <dbReference type="Proteomes" id="UP000678545"/>
    </source>
</evidence>
<keyword evidence="11" id="KW-1185">Reference proteome</keyword>
<feature type="transmembrane region" description="Helical" evidence="8">
    <location>
        <begin position="174"/>
        <end position="194"/>
    </location>
</feature>
<keyword evidence="4" id="KW-1003">Cell membrane</keyword>
<feature type="transmembrane region" description="Helical" evidence="8">
    <location>
        <begin position="123"/>
        <end position="140"/>
    </location>
</feature>
<keyword evidence="5 8" id="KW-0812">Transmembrane</keyword>
<proteinExistence type="inferred from homology"/>
<gene>
    <name evidence="10" type="primary">rarD</name>
    <name evidence="10" type="ORF">KDM90_00245</name>
</gene>
<dbReference type="EMBL" id="JAGSPJ010000001">
    <property type="protein sequence ID" value="MBR7798437.1"/>
    <property type="molecule type" value="Genomic_DNA"/>
</dbReference>
<dbReference type="InterPro" id="IPR037185">
    <property type="entry name" value="EmrE-like"/>
</dbReference>
<dbReference type="PANTHER" id="PTHR22911:SF137">
    <property type="entry name" value="SOLUTE CARRIER FAMILY 35 MEMBER G2-RELATED"/>
    <property type="match status" value="1"/>
</dbReference>
<dbReference type="InterPro" id="IPR004626">
    <property type="entry name" value="RarD"/>
</dbReference>
<reference evidence="10" key="1">
    <citation type="submission" date="2021-04" db="EMBL/GenBank/DDBJ databases">
        <title>novel species isolated from subtropical streams in China.</title>
        <authorList>
            <person name="Lu H."/>
        </authorList>
    </citation>
    <scope>NUCLEOTIDE SEQUENCE</scope>
    <source>
        <strain evidence="10">FT137W</strain>
    </source>
</reference>
<evidence type="ECO:0000256" key="7">
    <source>
        <dbReference type="ARBA" id="ARBA00023136"/>
    </source>
</evidence>
<dbReference type="Gene3D" id="1.10.3730.20">
    <property type="match status" value="1"/>
</dbReference>
<feature type="transmembrane region" description="Helical" evidence="8">
    <location>
        <begin position="34"/>
        <end position="55"/>
    </location>
</feature>
<comment type="subcellular location">
    <subcellularLocation>
        <location evidence="1">Cell membrane</location>
        <topology evidence="1">Multi-pass membrane protein</topology>
    </subcellularLocation>
</comment>
<dbReference type="SUPFAM" id="SSF103481">
    <property type="entry name" value="Multidrug resistance efflux transporter EmrE"/>
    <property type="match status" value="2"/>
</dbReference>
<dbReference type="NCBIfam" id="TIGR00688">
    <property type="entry name" value="rarD"/>
    <property type="match status" value="1"/>
</dbReference>
<dbReference type="GO" id="GO:0005886">
    <property type="term" value="C:plasma membrane"/>
    <property type="evidence" value="ECO:0007669"/>
    <property type="project" value="UniProtKB-SubCell"/>
</dbReference>
<dbReference type="Pfam" id="PF00892">
    <property type="entry name" value="EamA"/>
    <property type="match status" value="1"/>
</dbReference>
<feature type="transmembrane region" description="Helical" evidence="8">
    <location>
        <begin position="234"/>
        <end position="256"/>
    </location>
</feature>